<gene>
    <name evidence="3" type="ORF">N4264_13400</name>
</gene>
<dbReference type="InterPro" id="IPR015424">
    <property type="entry name" value="PyrdxlP-dep_Trfase"/>
</dbReference>
<evidence type="ECO:0000256" key="1">
    <source>
        <dbReference type="ARBA" id="ARBA00022898"/>
    </source>
</evidence>
<dbReference type="Gene3D" id="3.40.640.10">
    <property type="entry name" value="Type I PLP-dependent aspartate aminotransferase-like (Major domain)"/>
    <property type="match status" value="1"/>
</dbReference>
<keyword evidence="4" id="KW-1185">Reference proteome</keyword>
<dbReference type="InterPro" id="IPR000192">
    <property type="entry name" value="Aminotrans_V_dom"/>
</dbReference>
<organism evidence="3 4">
    <name type="scientific">Tahibacter amnicola</name>
    <dbReference type="NCBI Taxonomy" id="2976241"/>
    <lineage>
        <taxon>Bacteria</taxon>
        <taxon>Pseudomonadati</taxon>
        <taxon>Pseudomonadota</taxon>
        <taxon>Gammaproteobacteria</taxon>
        <taxon>Lysobacterales</taxon>
        <taxon>Rhodanobacteraceae</taxon>
        <taxon>Tahibacter</taxon>
    </lineage>
</organism>
<reference evidence="3" key="1">
    <citation type="submission" date="2022-09" db="EMBL/GenBank/DDBJ databases">
        <title>Tahibacter sp. nov., isolated from a fresh water.</title>
        <authorList>
            <person name="Baek J.H."/>
            <person name="Lee J.K."/>
            <person name="Kim J.M."/>
            <person name="Jeon C.O."/>
        </authorList>
    </citation>
    <scope>NUCLEOTIDE SEQUENCE</scope>
    <source>
        <strain evidence="3">W38</strain>
    </source>
</reference>
<dbReference type="EMBL" id="CP104694">
    <property type="protein sequence ID" value="UXI70592.1"/>
    <property type="molecule type" value="Genomic_DNA"/>
</dbReference>
<keyword evidence="1" id="KW-0663">Pyridoxal phosphate</keyword>
<keyword evidence="3" id="KW-0032">Aminotransferase</keyword>
<name>A0ABY6BLC8_9GAMM</name>
<dbReference type="SUPFAM" id="SSF53383">
    <property type="entry name" value="PLP-dependent transferases"/>
    <property type="match status" value="1"/>
</dbReference>
<dbReference type="InterPro" id="IPR015421">
    <property type="entry name" value="PyrdxlP-dep_Trfase_major"/>
</dbReference>
<protein>
    <submittedName>
        <fullName evidence="3">Aminotransferase class V-fold PLP-dependent enzyme</fullName>
    </submittedName>
</protein>
<dbReference type="RefSeq" id="WP_261697538.1">
    <property type="nucleotide sequence ID" value="NZ_CP104694.1"/>
</dbReference>
<dbReference type="Gene3D" id="3.90.1150.10">
    <property type="entry name" value="Aspartate Aminotransferase, domain 1"/>
    <property type="match status" value="1"/>
</dbReference>
<evidence type="ECO:0000313" key="4">
    <source>
        <dbReference type="Proteomes" id="UP001064632"/>
    </source>
</evidence>
<feature type="domain" description="Aminotransferase class V" evidence="2">
    <location>
        <begin position="39"/>
        <end position="450"/>
    </location>
</feature>
<keyword evidence="3" id="KW-0808">Transferase</keyword>
<proteinExistence type="predicted"/>
<dbReference type="Pfam" id="PF00266">
    <property type="entry name" value="Aminotran_5"/>
    <property type="match status" value="1"/>
</dbReference>
<evidence type="ECO:0000313" key="3">
    <source>
        <dbReference type="EMBL" id="UXI70592.1"/>
    </source>
</evidence>
<dbReference type="GO" id="GO:0008483">
    <property type="term" value="F:transaminase activity"/>
    <property type="evidence" value="ECO:0007669"/>
    <property type="project" value="UniProtKB-KW"/>
</dbReference>
<dbReference type="InterPro" id="IPR015422">
    <property type="entry name" value="PyrdxlP-dep_Trfase_small"/>
</dbReference>
<dbReference type="PANTHER" id="PTHR14237">
    <property type="entry name" value="MOLYBDOPTERIN COFACTOR SULFURASE MOSC"/>
    <property type="match status" value="1"/>
</dbReference>
<accession>A0ABY6BLC8</accession>
<dbReference type="Proteomes" id="UP001064632">
    <property type="component" value="Chromosome"/>
</dbReference>
<dbReference type="PANTHER" id="PTHR14237:SF19">
    <property type="entry name" value="MITOCHONDRIAL AMIDOXIME REDUCING COMPONENT 1"/>
    <property type="match status" value="1"/>
</dbReference>
<sequence>MLNTIGQQKPERSRNEGAFDFAALRRREFARLDAQGHCYLDYTGSALYGVSQLREHQRLLSTGLFGNPHSDSSVARASTRVIEEARQAVLNFLGVDDRTHVVCFTANCSAAIKLVAESYPFGPERQLVLSADNHNSVNGIREYAARAGSSLGVLPLTESLELDDPAAVLGEVATRGGGLLAYPAQSNFSGVLHPLSLVQQARERGFDVLLDIAAYAPSHRISLAECPADFAVLSFYKLFGYPTGIGALVLRREAMRKLSRPWFAGGTVRYASVHANRYRLHDGAEGFEDGTPDFLGIAALPAGFSLLGEVSMDRLTVRVKDLAADLSWRLTSLSHANGRRVIRVYGPEDPARRGGAVTFNVLDATGHVVPYEQVESSAREAGISVRGGCFCNPGAAEKAFAVDLAHWGACLDTLDAHFTSRQFAACTGTHIGALRASVGLATDFADVARLADFLRQYAER</sequence>
<evidence type="ECO:0000259" key="2">
    <source>
        <dbReference type="Pfam" id="PF00266"/>
    </source>
</evidence>